<name>A0ABV7L2M0_9PROT</name>
<feature type="compositionally biased region" description="Basic and acidic residues" evidence="1">
    <location>
        <begin position="202"/>
        <end position="213"/>
    </location>
</feature>
<reference evidence="4" key="1">
    <citation type="journal article" date="2019" name="Int. J. Syst. Evol. Microbiol.">
        <title>The Global Catalogue of Microorganisms (GCM) 10K type strain sequencing project: providing services to taxonomists for standard genome sequencing and annotation.</title>
        <authorList>
            <consortium name="The Broad Institute Genomics Platform"/>
            <consortium name="The Broad Institute Genome Sequencing Center for Infectious Disease"/>
            <person name="Wu L."/>
            <person name="Ma J."/>
        </authorList>
    </citation>
    <scope>NUCLEOTIDE SEQUENCE [LARGE SCALE GENOMIC DNA]</scope>
    <source>
        <strain evidence="4">KCTC 42964</strain>
    </source>
</reference>
<dbReference type="SUPFAM" id="SSF54593">
    <property type="entry name" value="Glyoxalase/Bleomycin resistance protein/Dihydroxybiphenyl dioxygenase"/>
    <property type="match status" value="1"/>
</dbReference>
<evidence type="ECO:0000313" key="3">
    <source>
        <dbReference type="EMBL" id="MFC3228621.1"/>
    </source>
</evidence>
<gene>
    <name evidence="3" type="ORF">ACFOGJ_15355</name>
</gene>
<sequence length="227" mass="24133">MHHLAVCTADIKTQIAFFADVLGCELVALYWMHGVKDAWHGFLRLNDQCSIAFVQSPKIAGIPHEIGVTHAGNAAGPVAGGALQHLALRVPDRPALLALQDRIRSHGVPVIGPIDHGFCTSIYFAGPEHLSLEASFSDAPIDARAWIDPDVVARAGISAEELARFTAPAPFAAPADREPQPPADGPGPHLVYPPEPYARMLARSDAETERKLSETAPPVAVEPATTA</sequence>
<dbReference type="Proteomes" id="UP001595528">
    <property type="component" value="Unassembled WGS sequence"/>
</dbReference>
<dbReference type="InterPro" id="IPR004360">
    <property type="entry name" value="Glyas_Fos-R_dOase_dom"/>
</dbReference>
<dbReference type="InterPro" id="IPR037523">
    <property type="entry name" value="VOC_core"/>
</dbReference>
<evidence type="ECO:0000259" key="2">
    <source>
        <dbReference type="PROSITE" id="PS51819"/>
    </source>
</evidence>
<feature type="compositionally biased region" description="Pro residues" evidence="1">
    <location>
        <begin position="180"/>
        <end position="196"/>
    </location>
</feature>
<evidence type="ECO:0000256" key="1">
    <source>
        <dbReference type="SAM" id="MobiDB-lite"/>
    </source>
</evidence>
<accession>A0ABV7L2M0</accession>
<dbReference type="EMBL" id="JBHRTR010000028">
    <property type="protein sequence ID" value="MFC3228621.1"/>
    <property type="molecule type" value="Genomic_DNA"/>
</dbReference>
<dbReference type="Pfam" id="PF00903">
    <property type="entry name" value="Glyoxalase"/>
    <property type="match status" value="1"/>
</dbReference>
<organism evidence="3 4">
    <name type="scientific">Marinibaculum pumilum</name>
    <dbReference type="NCBI Taxonomy" id="1766165"/>
    <lineage>
        <taxon>Bacteria</taxon>
        <taxon>Pseudomonadati</taxon>
        <taxon>Pseudomonadota</taxon>
        <taxon>Alphaproteobacteria</taxon>
        <taxon>Rhodospirillales</taxon>
        <taxon>Rhodospirillaceae</taxon>
        <taxon>Marinibaculum</taxon>
    </lineage>
</organism>
<dbReference type="RefSeq" id="WP_379901922.1">
    <property type="nucleotide sequence ID" value="NZ_JBHRTR010000028.1"/>
</dbReference>
<dbReference type="InterPro" id="IPR029068">
    <property type="entry name" value="Glyas_Bleomycin-R_OHBP_Dase"/>
</dbReference>
<keyword evidence="4" id="KW-1185">Reference proteome</keyword>
<dbReference type="CDD" id="cd06587">
    <property type="entry name" value="VOC"/>
    <property type="match status" value="1"/>
</dbReference>
<proteinExistence type="predicted"/>
<comment type="caution">
    <text evidence="3">The sequence shown here is derived from an EMBL/GenBank/DDBJ whole genome shotgun (WGS) entry which is preliminary data.</text>
</comment>
<feature type="compositionally biased region" description="Low complexity" evidence="1">
    <location>
        <begin position="214"/>
        <end position="227"/>
    </location>
</feature>
<dbReference type="PROSITE" id="PS51819">
    <property type="entry name" value="VOC"/>
    <property type="match status" value="1"/>
</dbReference>
<evidence type="ECO:0000313" key="4">
    <source>
        <dbReference type="Proteomes" id="UP001595528"/>
    </source>
</evidence>
<feature type="domain" description="VOC" evidence="2">
    <location>
        <begin position="1"/>
        <end position="137"/>
    </location>
</feature>
<dbReference type="Gene3D" id="3.10.180.10">
    <property type="entry name" value="2,3-Dihydroxybiphenyl 1,2-Dioxygenase, domain 1"/>
    <property type="match status" value="1"/>
</dbReference>
<protein>
    <submittedName>
        <fullName evidence="3">VOC family protein</fullName>
    </submittedName>
</protein>
<feature type="region of interest" description="Disordered" evidence="1">
    <location>
        <begin position="172"/>
        <end position="227"/>
    </location>
</feature>